<protein>
    <submittedName>
        <fullName evidence="3">Uncharacterized protein</fullName>
    </submittedName>
</protein>
<feature type="region of interest" description="Disordered" evidence="2">
    <location>
        <begin position="553"/>
        <end position="577"/>
    </location>
</feature>
<dbReference type="AlphaFoldDB" id="A0AAV9ZA94"/>
<dbReference type="EMBL" id="JAWWNJ010000172">
    <property type="protein sequence ID" value="KAK6977126.1"/>
    <property type="molecule type" value="Genomic_DNA"/>
</dbReference>
<evidence type="ECO:0000313" key="4">
    <source>
        <dbReference type="Proteomes" id="UP001362999"/>
    </source>
</evidence>
<sequence>MTTKYLTQVIWARETPGKKANARLSHDQLDKKLETINKKLQKERTKTTNTRKYLTRAHKRNKAFRVLLDIISSNDVPGLPRLLSTAKKEGWGTSKIISKTSLAIQGKYHPRNYTSLDVDLATLIYELGGGAALHALNKAPISLPTRHTIAPTRQQLSLRITVGDVKLLDIMKNIEMLFKTVNVGELGRVLITLSQDEVAGDGRPCYLDETDEIAGLCEHAHNELDSFKMGRDLTSVKAVVKAVRDGRVHVAKEFSVAAFARHSDSNYGAKPVLLMPTCKHGSWEIAALNLQRLLAAWKLSPYGESMHGPVKTIASDGASDRRRALYLLCMQHEVKPGNPLWEFLKDLPGLNLRTGADGLTKCFDPKHTWKRKRTSVLSREGILVNSVIINKNLIAQWLERLSGHDWSDESIYALLNPKDPQNVSVAVKLLLLIADLRDLDTSDFTPTESNTHRAFSLLGEMFDALLEPFTNPTLSLSEQLIHLVKFAHLSCALFLKHGSDFLPGQLYSDLQCLVKNAIFQIAHSKVLNPYLKVFLCLLGDDVTKVGSLRSLKRPDLRPESPRRNQGLIPTDPLAAAGKDPRLEGLERWRRQCKGRVIPQGRGLVIG</sequence>
<feature type="coiled-coil region" evidence="1">
    <location>
        <begin position="19"/>
        <end position="46"/>
    </location>
</feature>
<feature type="compositionally biased region" description="Basic and acidic residues" evidence="2">
    <location>
        <begin position="553"/>
        <end position="562"/>
    </location>
</feature>
<evidence type="ECO:0000256" key="2">
    <source>
        <dbReference type="SAM" id="MobiDB-lite"/>
    </source>
</evidence>
<name>A0AAV9ZA94_9AGAR</name>
<evidence type="ECO:0000256" key="1">
    <source>
        <dbReference type="SAM" id="Coils"/>
    </source>
</evidence>
<gene>
    <name evidence="3" type="ORF">R3P38DRAFT_3237740</name>
</gene>
<keyword evidence="4" id="KW-1185">Reference proteome</keyword>
<organism evidence="3 4">
    <name type="scientific">Favolaschia claudopus</name>
    <dbReference type="NCBI Taxonomy" id="2862362"/>
    <lineage>
        <taxon>Eukaryota</taxon>
        <taxon>Fungi</taxon>
        <taxon>Dikarya</taxon>
        <taxon>Basidiomycota</taxon>
        <taxon>Agaricomycotina</taxon>
        <taxon>Agaricomycetes</taxon>
        <taxon>Agaricomycetidae</taxon>
        <taxon>Agaricales</taxon>
        <taxon>Marasmiineae</taxon>
        <taxon>Mycenaceae</taxon>
        <taxon>Favolaschia</taxon>
    </lineage>
</organism>
<proteinExistence type="predicted"/>
<comment type="caution">
    <text evidence="3">The sequence shown here is derived from an EMBL/GenBank/DDBJ whole genome shotgun (WGS) entry which is preliminary data.</text>
</comment>
<keyword evidence="1" id="KW-0175">Coiled coil</keyword>
<accession>A0AAV9ZA94</accession>
<reference evidence="3 4" key="1">
    <citation type="journal article" date="2024" name="J Genomics">
        <title>Draft genome sequencing and assembly of Favolaschia claudopus CIRM-BRFM 2984 isolated from oak limbs.</title>
        <authorList>
            <person name="Navarro D."/>
            <person name="Drula E."/>
            <person name="Chaduli D."/>
            <person name="Cazenave R."/>
            <person name="Ahrendt S."/>
            <person name="Wang J."/>
            <person name="Lipzen A."/>
            <person name="Daum C."/>
            <person name="Barry K."/>
            <person name="Grigoriev I.V."/>
            <person name="Favel A."/>
            <person name="Rosso M.N."/>
            <person name="Martin F."/>
        </authorList>
    </citation>
    <scope>NUCLEOTIDE SEQUENCE [LARGE SCALE GENOMIC DNA]</scope>
    <source>
        <strain evidence="3 4">CIRM-BRFM 2984</strain>
    </source>
</reference>
<evidence type="ECO:0000313" key="3">
    <source>
        <dbReference type="EMBL" id="KAK6977126.1"/>
    </source>
</evidence>
<dbReference type="Proteomes" id="UP001362999">
    <property type="component" value="Unassembled WGS sequence"/>
</dbReference>